<feature type="active site" description="Proton acceptor" evidence="11">
    <location>
        <position position="297"/>
    </location>
</feature>
<dbReference type="GO" id="GO:0008177">
    <property type="term" value="F:succinate dehydrogenase (quinone) activity"/>
    <property type="evidence" value="ECO:0007669"/>
    <property type="project" value="UniProtKB-EC"/>
</dbReference>
<feature type="domain" description="Fumarate reductase/succinate dehydrogenase flavoprotein-like C-terminal" evidence="13">
    <location>
        <begin position="475"/>
        <end position="610"/>
    </location>
</feature>
<dbReference type="EC" id="1.3.5.1" evidence="4"/>
<dbReference type="InterPro" id="IPR030664">
    <property type="entry name" value="SdhA/FrdA/AprA"/>
</dbReference>
<organism evidence="14 15">
    <name type="scientific">Neocallimastix californiae</name>
    <dbReference type="NCBI Taxonomy" id="1754190"/>
    <lineage>
        <taxon>Eukaryota</taxon>
        <taxon>Fungi</taxon>
        <taxon>Fungi incertae sedis</taxon>
        <taxon>Chytridiomycota</taxon>
        <taxon>Chytridiomycota incertae sedis</taxon>
        <taxon>Neocallimastigomycetes</taxon>
        <taxon>Neocallimastigales</taxon>
        <taxon>Neocallimastigaceae</taxon>
        <taxon>Neocallimastix</taxon>
    </lineage>
</organism>
<dbReference type="InterPro" id="IPR027477">
    <property type="entry name" value="Succ_DH/fumarate_Rdtase_cat_sf"/>
</dbReference>
<comment type="similarity">
    <text evidence="3">Belongs to the FAD-dependent oxidoreductase 2 family. FRD/SDH subfamily.</text>
</comment>
<keyword evidence="5" id="KW-0813">Transport</keyword>
<proteinExistence type="inferred from homology"/>
<evidence type="ECO:0000256" key="2">
    <source>
        <dbReference type="ARBA" id="ARBA00004170"/>
    </source>
</evidence>
<evidence type="ECO:0000256" key="10">
    <source>
        <dbReference type="ARBA" id="ARBA00023136"/>
    </source>
</evidence>
<dbReference type="GO" id="GO:0006121">
    <property type="term" value="P:mitochondrial electron transport, succinate to ubiquinone"/>
    <property type="evidence" value="ECO:0007669"/>
    <property type="project" value="TreeGrafter"/>
</dbReference>
<comment type="caution">
    <text evidence="14">The sequence shown here is derived from an EMBL/GenBank/DDBJ whole genome shotgun (WGS) entry which is preliminary data.</text>
</comment>
<dbReference type="InterPro" id="IPR015939">
    <property type="entry name" value="Fum_Rdtase/Succ_DH_flav-like_C"/>
</dbReference>
<keyword evidence="6" id="KW-0285">Flavoprotein</keyword>
<dbReference type="Proteomes" id="UP000193920">
    <property type="component" value="Unassembled WGS sequence"/>
</dbReference>
<sequence length="610" mass="67360">MLINILNLNGRYIVVDHTYDVVIVGSGSAGMRTALGLSEKGYNVACLSKTFTTRNQSCVSGDGINAALGNMHKDDWHWHMYDTVKGSDWLGDQNAIHYMTREAEDAVLELEKYGVPFSRLKDGRILQRTLGGSTLNYGKGGNAKRSAVVADRIGHSIVQTLYGQCLKNKTLFFDDFYVLDVIMEDEKCKGVIALNMNDGSFHRFQCNATVLATGGFGQAYSVTTAGQGTSGDGLAMVSRLGLPLQDMEFVQFHPLGLYPYGQLVSEAGLSVGGKLINGNNEAFMEYYSPIAKEFSPRDVLSRAVAIELSEGRGYRQPNHDINYILLRLTDLSKSRLKREVPTTYRLAKEMQDMELDRQSMRVIPSAHVTLGGIPTTIAGQVINQKNGQDSIVDGLYAVGGCASVSVHGANALSGNTLLANIVFARSIVNNILDNIPIDNGINTMSSNAGAESIMNLEKIRFNEGSIPLVQLRNIIRNVMHKHAGIFRNEASLRQGIQMMEEAYRAFNDINIADSSIIWNSNLIEAMELKSMISCSLQTLHSALNRRESRGCHARSDFQDRNDKDYLKHTLTWMEVQEDGSTQVSLGERPVVMTTIDEKDCSPVPLDERKY</sequence>
<evidence type="ECO:0000256" key="4">
    <source>
        <dbReference type="ARBA" id="ARBA00012792"/>
    </source>
</evidence>
<accession>A0A1Y2BVC9</accession>
<evidence type="ECO:0000256" key="6">
    <source>
        <dbReference type="ARBA" id="ARBA00022630"/>
    </source>
</evidence>
<dbReference type="Gene3D" id="4.10.80.40">
    <property type="entry name" value="succinate dehydrogenase protein domain"/>
    <property type="match status" value="1"/>
</dbReference>
<dbReference type="Pfam" id="PF02910">
    <property type="entry name" value="Succ_DH_flav_C"/>
    <property type="match status" value="1"/>
</dbReference>
<gene>
    <name evidence="14" type="ORF">LY90DRAFT_523874</name>
</gene>
<dbReference type="GO" id="GO:0009055">
    <property type="term" value="F:electron transfer activity"/>
    <property type="evidence" value="ECO:0007669"/>
    <property type="project" value="TreeGrafter"/>
</dbReference>
<evidence type="ECO:0000256" key="3">
    <source>
        <dbReference type="ARBA" id="ARBA00008040"/>
    </source>
</evidence>
<evidence type="ECO:0000313" key="14">
    <source>
        <dbReference type="EMBL" id="ORY38721.1"/>
    </source>
</evidence>
<keyword evidence="15" id="KW-1185">Reference proteome</keyword>
<evidence type="ECO:0000256" key="5">
    <source>
        <dbReference type="ARBA" id="ARBA00022448"/>
    </source>
</evidence>
<dbReference type="EMBL" id="MCOG01000135">
    <property type="protein sequence ID" value="ORY38721.1"/>
    <property type="molecule type" value="Genomic_DNA"/>
</dbReference>
<dbReference type="SUPFAM" id="SSF46977">
    <property type="entry name" value="Succinate dehydrogenase/fumarate reductase flavoprotein C-terminal domain"/>
    <property type="match status" value="1"/>
</dbReference>
<keyword evidence="8" id="KW-0249">Electron transport</keyword>
<reference evidence="14 15" key="1">
    <citation type="submission" date="2016-08" db="EMBL/GenBank/DDBJ databases">
        <title>A Parts List for Fungal Cellulosomes Revealed by Comparative Genomics.</title>
        <authorList>
            <consortium name="DOE Joint Genome Institute"/>
            <person name="Haitjema C.H."/>
            <person name="Gilmore S.P."/>
            <person name="Henske J.K."/>
            <person name="Solomon K.V."/>
            <person name="De Groot R."/>
            <person name="Kuo A."/>
            <person name="Mondo S.J."/>
            <person name="Salamov A.A."/>
            <person name="Labutti K."/>
            <person name="Zhao Z."/>
            <person name="Chiniquy J."/>
            <person name="Barry K."/>
            <person name="Brewer H.M."/>
            <person name="Purvine S.O."/>
            <person name="Wright A.T."/>
            <person name="Boxma B."/>
            <person name="Van Alen T."/>
            <person name="Hackstein J.H."/>
            <person name="Baker S.E."/>
            <person name="Grigoriev I.V."/>
            <person name="O'Malley M.A."/>
        </authorList>
    </citation>
    <scope>NUCLEOTIDE SEQUENCE [LARGE SCALE GENOMIC DNA]</scope>
    <source>
        <strain evidence="14 15">G1</strain>
    </source>
</reference>
<feature type="domain" description="FAD-dependent oxidoreductase 2 FAD-binding" evidence="12">
    <location>
        <begin position="20"/>
        <end position="417"/>
    </location>
</feature>
<evidence type="ECO:0000256" key="7">
    <source>
        <dbReference type="ARBA" id="ARBA00022827"/>
    </source>
</evidence>
<evidence type="ECO:0000259" key="13">
    <source>
        <dbReference type="Pfam" id="PF02910"/>
    </source>
</evidence>
<evidence type="ECO:0000256" key="8">
    <source>
        <dbReference type="ARBA" id="ARBA00022982"/>
    </source>
</evidence>
<dbReference type="GO" id="GO:0016020">
    <property type="term" value="C:membrane"/>
    <property type="evidence" value="ECO:0007669"/>
    <property type="project" value="UniProtKB-SubCell"/>
</dbReference>
<dbReference type="NCBIfam" id="TIGR01812">
    <property type="entry name" value="sdhA_frdA_Gneg"/>
    <property type="match status" value="1"/>
</dbReference>
<protein>
    <recommendedName>
        <fullName evidence="4">succinate dehydrogenase</fullName>
        <ecNumber evidence="4">1.3.5.1</ecNumber>
    </recommendedName>
</protein>
<dbReference type="InterPro" id="IPR003953">
    <property type="entry name" value="FAD-dep_OxRdtase_2_FAD-bd"/>
</dbReference>
<dbReference type="SUPFAM" id="SSF56425">
    <property type="entry name" value="Succinate dehydrogenase/fumarate reductase flavoprotein, catalytic domain"/>
    <property type="match status" value="1"/>
</dbReference>
<dbReference type="InterPro" id="IPR014006">
    <property type="entry name" value="Succ_Dhase_FrdA_Gneg"/>
</dbReference>
<name>A0A1Y2BVC9_9FUNG</name>
<keyword evidence="10" id="KW-0472">Membrane</keyword>
<dbReference type="Gene3D" id="1.20.58.100">
    <property type="entry name" value="Fumarate reductase/succinate dehydrogenase flavoprotein-like, C-terminal domain"/>
    <property type="match status" value="1"/>
</dbReference>
<dbReference type="AlphaFoldDB" id="A0A1Y2BVC9"/>
<comment type="subcellular location">
    <subcellularLocation>
        <location evidence="2">Membrane</location>
        <topology evidence="2">Peripheral membrane protein</topology>
    </subcellularLocation>
</comment>
<evidence type="ECO:0000259" key="12">
    <source>
        <dbReference type="Pfam" id="PF00890"/>
    </source>
</evidence>
<dbReference type="InterPro" id="IPR036188">
    <property type="entry name" value="FAD/NAD-bd_sf"/>
</dbReference>
<dbReference type="FunFam" id="1.20.58.100:FF:000001">
    <property type="entry name" value="Succinate dehydrogenase flavoprotein subunit (SdhA)"/>
    <property type="match status" value="1"/>
</dbReference>
<dbReference type="InterPro" id="IPR037099">
    <property type="entry name" value="Fum_R/Succ_DH_flav-like_C_sf"/>
</dbReference>
<evidence type="ECO:0000313" key="15">
    <source>
        <dbReference type="Proteomes" id="UP000193920"/>
    </source>
</evidence>
<keyword evidence="7" id="KW-0274">FAD</keyword>
<keyword evidence="9" id="KW-0560">Oxidoreductase</keyword>
<dbReference type="Pfam" id="PF00890">
    <property type="entry name" value="FAD_binding_2"/>
    <property type="match status" value="1"/>
</dbReference>
<dbReference type="GO" id="GO:0050660">
    <property type="term" value="F:flavin adenine dinucleotide binding"/>
    <property type="evidence" value="ECO:0007669"/>
    <property type="project" value="InterPro"/>
</dbReference>
<evidence type="ECO:0000256" key="1">
    <source>
        <dbReference type="ARBA" id="ARBA00001974"/>
    </source>
</evidence>
<evidence type="ECO:0000256" key="11">
    <source>
        <dbReference type="PIRSR" id="PIRSR000171-1"/>
    </source>
</evidence>
<dbReference type="Gene3D" id="3.90.700.10">
    <property type="entry name" value="Succinate dehydrogenase/fumarate reductase flavoprotein, catalytic domain"/>
    <property type="match status" value="1"/>
</dbReference>
<dbReference type="PANTHER" id="PTHR11632">
    <property type="entry name" value="SUCCINATE DEHYDROGENASE 2 FLAVOPROTEIN SUBUNIT"/>
    <property type="match status" value="1"/>
</dbReference>
<dbReference type="GO" id="GO:0005739">
    <property type="term" value="C:mitochondrion"/>
    <property type="evidence" value="ECO:0007669"/>
    <property type="project" value="GOC"/>
</dbReference>
<dbReference type="OrthoDB" id="71672at2759"/>
<dbReference type="PANTHER" id="PTHR11632:SF51">
    <property type="entry name" value="SUCCINATE DEHYDROGENASE [UBIQUINONE] FLAVOPROTEIN SUBUNIT, MITOCHONDRIAL"/>
    <property type="match status" value="1"/>
</dbReference>
<dbReference type="SUPFAM" id="SSF51905">
    <property type="entry name" value="FAD/NAD(P)-binding domain"/>
    <property type="match status" value="1"/>
</dbReference>
<dbReference type="STRING" id="1754190.A0A1Y2BVC9"/>
<dbReference type="PIRSF" id="PIRSF000171">
    <property type="entry name" value="SDHA_APRA_LASPO"/>
    <property type="match status" value="1"/>
</dbReference>
<comment type="cofactor">
    <cofactor evidence="1">
        <name>FAD</name>
        <dbReference type="ChEBI" id="CHEBI:57692"/>
    </cofactor>
</comment>
<dbReference type="Gene3D" id="3.50.50.60">
    <property type="entry name" value="FAD/NAD(P)-binding domain"/>
    <property type="match status" value="1"/>
</dbReference>
<evidence type="ECO:0000256" key="9">
    <source>
        <dbReference type="ARBA" id="ARBA00023002"/>
    </source>
</evidence>